<proteinExistence type="predicted"/>
<accession>A0A1G5QM93</accession>
<dbReference type="InterPro" id="IPR032710">
    <property type="entry name" value="NTF2-like_dom_sf"/>
</dbReference>
<name>A0A1G5QM93_9GAMM</name>
<evidence type="ECO:0000313" key="3">
    <source>
        <dbReference type="Proteomes" id="UP000199648"/>
    </source>
</evidence>
<dbReference type="Gene3D" id="3.10.450.50">
    <property type="match status" value="1"/>
</dbReference>
<protein>
    <submittedName>
        <fullName evidence="2">SnoaL-like domain-containing protein</fullName>
    </submittedName>
</protein>
<dbReference type="OrthoDB" id="1115105at2"/>
<evidence type="ECO:0000313" key="2">
    <source>
        <dbReference type="EMBL" id="SCZ62728.1"/>
    </source>
</evidence>
<dbReference type="Proteomes" id="UP000199648">
    <property type="component" value="Unassembled WGS sequence"/>
</dbReference>
<keyword evidence="3" id="KW-1185">Reference proteome</keyword>
<gene>
    <name evidence="2" type="ORF">SAMN03097708_02322</name>
</gene>
<dbReference type="RefSeq" id="WP_092997157.1">
    <property type="nucleotide sequence ID" value="NZ_FMWD01000007.1"/>
</dbReference>
<reference evidence="2 3" key="1">
    <citation type="submission" date="2016-10" db="EMBL/GenBank/DDBJ databases">
        <authorList>
            <person name="de Groot N.N."/>
        </authorList>
    </citation>
    <scope>NUCLEOTIDE SEQUENCE [LARGE SCALE GENOMIC DNA]</scope>
    <source>
        <strain evidence="2 3">HLD2</strain>
    </source>
</reference>
<dbReference type="EMBL" id="FMWD01000007">
    <property type="protein sequence ID" value="SCZ62728.1"/>
    <property type="molecule type" value="Genomic_DNA"/>
</dbReference>
<dbReference type="SUPFAM" id="SSF54427">
    <property type="entry name" value="NTF2-like"/>
    <property type="match status" value="1"/>
</dbReference>
<dbReference type="STRING" id="415747.SAMN03097708_02322"/>
<dbReference type="AlphaFoldDB" id="A0A1G5QM93"/>
<organism evidence="2 3">
    <name type="scientific">Thiohalomonas denitrificans</name>
    <dbReference type="NCBI Taxonomy" id="415747"/>
    <lineage>
        <taxon>Bacteria</taxon>
        <taxon>Pseudomonadati</taxon>
        <taxon>Pseudomonadota</taxon>
        <taxon>Gammaproteobacteria</taxon>
        <taxon>Thiohalomonadales</taxon>
        <taxon>Thiohalomonadaceae</taxon>
        <taxon>Thiohalomonas</taxon>
    </lineage>
</organism>
<feature type="domain" description="SnoaL-like" evidence="1">
    <location>
        <begin position="14"/>
        <end position="109"/>
    </location>
</feature>
<dbReference type="Pfam" id="PF12680">
    <property type="entry name" value="SnoaL_2"/>
    <property type="match status" value="1"/>
</dbReference>
<evidence type="ECO:0000259" key="1">
    <source>
        <dbReference type="Pfam" id="PF12680"/>
    </source>
</evidence>
<sequence>MKGTSEMVCSTLHSAIEGHDLDRLLSMYDENAELRVIDHSHPPSSPLELKGKDAIGNYYRDIFSRQLNHRVTRELASDGSLAFSEECEYPDGTQVFTNGLAELKDDKIIREIDVQAWDESPKH</sequence>
<dbReference type="InterPro" id="IPR037401">
    <property type="entry name" value="SnoaL-like"/>
</dbReference>